<comment type="caution">
    <text evidence="10">The sequence shown here is derived from an EMBL/GenBank/DDBJ whole genome shotgun (WGS) entry which is preliminary data.</text>
</comment>
<feature type="domain" description="CMP/dCMP-type deaminase" evidence="9">
    <location>
        <begin position="2"/>
        <end position="111"/>
    </location>
</feature>
<organism evidence="10 11">
    <name type="scientific">Nocardioides donggukensis</name>
    <dbReference type="NCBI Taxonomy" id="2774019"/>
    <lineage>
        <taxon>Bacteria</taxon>
        <taxon>Bacillati</taxon>
        <taxon>Actinomycetota</taxon>
        <taxon>Actinomycetes</taxon>
        <taxon>Propionibacteriales</taxon>
        <taxon>Nocardioidaceae</taxon>
        <taxon>Nocardioides</taxon>
    </lineage>
</organism>
<dbReference type="AlphaFoldDB" id="A0A927K9P4"/>
<evidence type="ECO:0000313" key="10">
    <source>
        <dbReference type="EMBL" id="MBD8870205.1"/>
    </source>
</evidence>
<keyword evidence="6" id="KW-0378">Hydrolase</keyword>
<keyword evidence="4" id="KW-0963">Cytoplasm</keyword>
<dbReference type="Proteomes" id="UP000616839">
    <property type="component" value="Unassembled WGS sequence"/>
</dbReference>
<evidence type="ECO:0000256" key="6">
    <source>
        <dbReference type="ARBA" id="ARBA00022801"/>
    </source>
</evidence>
<dbReference type="GO" id="GO:0008835">
    <property type="term" value="F:diaminohydroxyphosphoribosylaminopyrimidine deaminase activity"/>
    <property type="evidence" value="ECO:0007669"/>
    <property type="project" value="TreeGrafter"/>
</dbReference>
<dbReference type="GO" id="GO:0005737">
    <property type="term" value="C:cytoplasm"/>
    <property type="evidence" value="ECO:0007669"/>
    <property type="project" value="UniProtKB-SubCell"/>
</dbReference>
<gene>
    <name evidence="10" type="ORF">IE331_11275</name>
</gene>
<keyword evidence="7" id="KW-0862">Zinc</keyword>
<dbReference type="Gene3D" id="3.40.140.10">
    <property type="entry name" value="Cytidine Deaminase, domain 2"/>
    <property type="match status" value="1"/>
</dbReference>
<dbReference type="PANTHER" id="PTHR11079:SF190">
    <property type="entry name" value="CYTOSINE DEAMINASE"/>
    <property type="match status" value="1"/>
</dbReference>
<dbReference type="InterPro" id="IPR016193">
    <property type="entry name" value="Cytidine_deaminase-like"/>
</dbReference>
<reference evidence="10" key="1">
    <citation type="submission" date="2020-09" db="EMBL/GenBank/DDBJ databases">
        <title>Nocardioides sp. strain MJB4 16S ribosomal RNA gene Genome sequencing and assembly.</title>
        <authorList>
            <person name="Kim I."/>
        </authorList>
    </citation>
    <scope>NUCLEOTIDE SEQUENCE</scope>
    <source>
        <strain evidence="10">MJB4</strain>
    </source>
</reference>
<comment type="subunit">
    <text evidence="3">Homodimer.</text>
</comment>
<comment type="pathway">
    <text evidence="8">Pyrimidine metabolism.</text>
</comment>
<name>A0A927K9P4_9ACTN</name>
<evidence type="ECO:0000259" key="9">
    <source>
        <dbReference type="PROSITE" id="PS51747"/>
    </source>
</evidence>
<comment type="subcellular location">
    <subcellularLocation>
        <location evidence="2">Cytoplasm</location>
    </subcellularLocation>
</comment>
<evidence type="ECO:0000313" key="11">
    <source>
        <dbReference type="Proteomes" id="UP000616839"/>
    </source>
</evidence>
<dbReference type="GO" id="GO:0055086">
    <property type="term" value="P:nucleobase-containing small molecule metabolic process"/>
    <property type="evidence" value="ECO:0007669"/>
    <property type="project" value="UniProtKB-ARBA"/>
</dbReference>
<evidence type="ECO:0000256" key="1">
    <source>
        <dbReference type="ARBA" id="ARBA00001947"/>
    </source>
</evidence>
<evidence type="ECO:0000256" key="7">
    <source>
        <dbReference type="ARBA" id="ARBA00022833"/>
    </source>
</evidence>
<dbReference type="GO" id="GO:0072527">
    <property type="term" value="P:pyrimidine-containing compound metabolic process"/>
    <property type="evidence" value="ECO:0007669"/>
    <property type="project" value="UniProtKB-ARBA"/>
</dbReference>
<dbReference type="PANTHER" id="PTHR11079">
    <property type="entry name" value="CYTOSINE DEAMINASE FAMILY MEMBER"/>
    <property type="match status" value="1"/>
</dbReference>
<evidence type="ECO:0000256" key="3">
    <source>
        <dbReference type="ARBA" id="ARBA00011738"/>
    </source>
</evidence>
<dbReference type="EMBL" id="JACYXZ010000003">
    <property type="protein sequence ID" value="MBD8870205.1"/>
    <property type="molecule type" value="Genomic_DNA"/>
</dbReference>
<proteinExistence type="predicted"/>
<accession>A0A927K9P4</accession>
<dbReference type="PROSITE" id="PS51747">
    <property type="entry name" value="CYT_DCMP_DEAMINASES_2"/>
    <property type="match status" value="1"/>
</dbReference>
<dbReference type="SUPFAM" id="SSF53927">
    <property type="entry name" value="Cytidine deaminase-like"/>
    <property type="match status" value="1"/>
</dbReference>
<sequence length="157" mass="16958">MSDDRGWMQLAIDEARAGRREGGIPIGAALVVDGTVLGVGRNQRVQRNSAIRHGETDCLENIGRLPAAVYRRATLYTTLSPCQLCAGAVLLYGIPRVVVGENRTFEASESHLRAHGVEVVVLDLAECRDLMDEFVASEPALWNEDIGVEDGAASQRG</sequence>
<dbReference type="RefSeq" id="WP_192143538.1">
    <property type="nucleotide sequence ID" value="NZ_JACYXZ010000003.1"/>
</dbReference>
<evidence type="ECO:0000256" key="8">
    <source>
        <dbReference type="ARBA" id="ARBA00060693"/>
    </source>
</evidence>
<keyword evidence="11" id="KW-1185">Reference proteome</keyword>
<dbReference type="GO" id="GO:0046872">
    <property type="term" value="F:metal ion binding"/>
    <property type="evidence" value="ECO:0007669"/>
    <property type="project" value="UniProtKB-KW"/>
</dbReference>
<evidence type="ECO:0000256" key="5">
    <source>
        <dbReference type="ARBA" id="ARBA00022723"/>
    </source>
</evidence>
<evidence type="ECO:0000256" key="2">
    <source>
        <dbReference type="ARBA" id="ARBA00004496"/>
    </source>
</evidence>
<keyword evidence="5" id="KW-0479">Metal-binding</keyword>
<dbReference type="CDD" id="cd01285">
    <property type="entry name" value="nucleoside_deaminase"/>
    <property type="match status" value="1"/>
</dbReference>
<dbReference type="FunFam" id="3.40.140.10:FF:000016">
    <property type="entry name" value="Cytosine deaminase"/>
    <property type="match status" value="1"/>
</dbReference>
<evidence type="ECO:0000256" key="4">
    <source>
        <dbReference type="ARBA" id="ARBA00022490"/>
    </source>
</evidence>
<protein>
    <submittedName>
        <fullName evidence="10">Nucleoside deaminase</fullName>
    </submittedName>
</protein>
<dbReference type="Pfam" id="PF00383">
    <property type="entry name" value="dCMP_cyt_deam_1"/>
    <property type="match status" value="1"/>
</dbReference>
<dbReference type="InterPro" id="IPR002125">
    <property type="entry name" value="CMP_dCMP_dom"/>
</dbReference>
<comment type="cofactor">
    <cofactor evidence="1">
        <name>Zn(2+)</name>
        <dbReference type="ChEBI" id="CHEBI:29105"/>
    </cofactor>
</comment>